<evidence type="ECO:0000313" key="3">
    <source>
        <dbReference type="Proteomes" id="UP000434957"/>
    </source>
</evidence>
<reference evidence="2 3" key="1">
    <citation type="submission" date="2018-08" db="EMBL/GenBank/DDBJ databases">
        <title>Genomic investigation of the strawberry pathogen Phytophthora fragariae indicates pathogenicity is determined by transcriptional variation in three key races.</title>
        <authorList>
            <person name="Adams T.M."/>
            <person name="Armitage A.D."/>
            <person name="Sobczyk M.K."/>
            <person name="Bates H.J."/>
            <person name="Dunwell J.M."/>
            <person name="Nellist C.F."/>
            <person name="Harrison R.J."/>
        </authorList>
    </citation>
    <scope>NUCLEOTIDE SEQUENCE [LARGE SCALE GENOMIC DNA]</scope>
    <source>
        <strain evidence="2 3">SCRP333</strain>
    </source>
</reference>
<evidence type="ECO:0000256" key="1">
    <source>
        <dbReference type="SAM" id="MobiDB-lite"/>
    </source>
</evidence>
<accession>A0A6A4B2D8</accession>
<dbReference type="EMBL" id="QXFT01007983">
    <property type="protein sequence ID" value="KAE9265216.1"/>
    <property type="molecule type" value="Genomic_DNA"/>
</dbReference>
<keyword evidence="3" id="KW-1185">Reference proteome</keyword>
<evidence type="ECO:0000313" key="2">
    <source>
        <dbReference type="EMBL" id="KAE9265216.1"/>
    </source>
</evidence>
<feature type="compositionally biased region" description="Polar residues" evidence="1">
    <location>
        <begin position="72"/>
        <end position="84"/>
    </location>
</feature>
<organism evidence="2 3">
    <name type="scientific">Phytophthora rubi</name>
    <dbReference type="NCBI Taxonomy" id="129364"/>
    <lineage>
        <taxon>Eukaryota</taxon>
        <taxon>Sar</taxon>
        <taxon>Stramenopiles</taxon>
        <taxon>Oomycota</taxon>
        <taxon>Peronosporomycetes</taxon>
        <taxon>Peronosporales</taxon>
        <taxon>Peronosporaceae</taxon>
        <taxon>Phytophthora</taxon>
    </lineage>
</organism>
<comment type="caution">
    <text evidence="2">The sequence shown here is derived from an EMBL/GenBank/DDBJ whole genome shotgun (WGS) entry which is preliminary data.</text>
</comment>
<sequence length="207" mass="21749">MPEVAEAADMDIDGGSQSTSYVGSSPPSSPRSPATTLGSEFPYSLASEVETEWSQEVSEAPSRMTATAAGNHHQTAQAGTSSASLENDLSQDGFIIEKVAPAPGMPQQLPVFLMPFSGALTAVPANGQCAYTALYATTTSTDETDLQFTQEVTRGANIIKRSVYTLMLTNLANDVACKVVDPCRELRRLYPTQPAPPDTAVSTAALA</sequence>
<dbReference type="AlphaFoldDB" id="A0A6A4B2D8"/>
<dbReference type="Proteomes" id="UP000434957">
    <property type="component" value="Unassembled WGS sequence"/>
</dbReference>
<feature type="region of interest" description="Disordered" evidence="1">
    <location>
        <begin position="1"/>
        <end position="84"/>
    </location>
</feature>
<name>A0A6A4B2D8_9STRA</name>
<feature type="compositionally biased region" description="Low complexity" evidence="1">
    <location>
        <begin position="14"/>
        <end position="26"/>
    </location>
</feature>
<feature type="compositionally biased region" description="Acidic residues" evidence="1">
    <location>
        <begin position="1"/>
        <end position="12"/>
    </location>
</feature>
<protein>
    <submittedName>
        <fullName evidence="2">Uncharacterized protein</fullName>
    </submittedName>
</protein>
<gene>
    <name evidence="2" type="ORF">PR003_g32531</name>
</gene>
<proteinExistence type="predicted"/>